<evidence type="ECO:0000256" key="3">
    <source>
        <dbReference type="ARBA" id="ARBA00022801"/>
    </source>
</evidence>
<proteinExistence type="inferred from homology"/>
<dbReference type="InterPro" id="IPR032466">
    <property type="entry name" value="Metal_Hydrolase"/>
</dbReference>
<evidence type="ECO:0000256" key="5">
    <source>
        <dbReference type="PIRNR" id="PIRNR038994"/>
    </source>
</evidence>
<dbReference type="GO" id="GO:0008448">
    <property type="term" value="F:N-acetylglucosamine-6-phosphate deacetylase activity"/>
    <property type="evidence" value="ECO:0007669"/>
    <property type="project" value="UniProtKB-EC"/>
</dbReference>
<comment type="similarity">
    <text evidence="1 5">Belongs to the metallo-dependent hydrolases superfamily. NagA family.</text>
</comment>
<dbReference type="SUPFAM" id="SSF51556">
    <property type="entry name" value="Metallo-dependent hydrolases"/>
    <property type="match status" value="1"/>
</dbReference>
<evidence type="ECO:0000256" key="4">
    <source>
        <dbReference type="ARBA" id="ARBA00023277"/>
    </source>
</evidence>
<feature type="domain" description="Amidohydrolase-related" evidence="6">
    <location>
        <begin position="49"/>
        <end position="371"/>
    </location>
</feature>
<dbReference type="InterPro" id="IPR006680">
    <property type="entry name" value="Amidohydro-rel"/>
</dbReference>
<comment type="caution">
    <text evidence="7">The sequence shown here is derived from an EMBL/GenBank/DDBJ whole genome shotgun (WGS) entry which is preliminary data.</text>
</comment>
<dbReference type="InterPro" id="IPR011059">
    <property type="entry name" value="Metal-dep_hydrolase_composite"/>
</dbReference>
<dbReference type="Gene3D" id="2.30.40.10">
    <property type="entry name" value="Urease, subunit C, domain 1"/>
    <property type="match status" value="1"/>
</dbReference>
<keyword evidence="4 5" id="KW-0119">Carbohydrate metabolism</keyword>
<accession>A0ABS8GDN3</accession>
<dbReference type="EC" id="3.5.1.25" evidence="5"/>
<evidence type="ECO:0000313" key="7">
    <source>
        <dbReference type="EMBL" id="MCC2617311.1"/>
    </source>
</evidence>
<evidence type="ECO:0000313" key="8">
    <source>
        <dbReference type="Proteomes" id="UP001520878"/>
    </source>
</evidence>
<dbReference type="NCBIfam" id="TIGR00221">
    <property type="entry name" value="nagA"/>
    <property type="match status" value="1"/>
</dbReference>
<dbReference type="InterPro" id="IPR003764">
    <property type="entry name" value="GlcNAc_6-P_deAcase"/>
</dbReference>
<dbReference type="CDD" id="cd00854">
    <property type="entry name" value="NagA"/>
    <property type="match status" value="1"/>
</dbReference>
<keyword evidence="2" id="KW-0479">Metal-binding</keyword>
<name>A0ABS8GDN3_9ALTE</name>
<reference evidence="7 8" key="1">
    <citation type="submission" date="2021-10" db="EMBL/GenBank/DDBJ databases">
        <title>Draft genome of Aestuariibacter halophilus JC2043.</title>
        <authorList>
            <person name="Emsley S.A."/>
            <person name="Pfannmuller K.M."/>
            <person name="Ushijima B."/>
            <person name="Saw J.H."/>
            <person name="Videau P."/>
        </authorList>
    </citation>
    <scope>NUCLEOTIDE SEQUENCE [LARGE SCALE GENOMIC DNA]</scope>
    <source>
        <strain evidence="7 8">JC2043</strain>
    </source>
</reference>
<evidence type="ECO:0000259" key="6">
    <source>
        <dbReference type="Pfam" id="PF01979"/>
    </source>
</evidence>
<evidence type="ECO:0000256" key="1">
    <source>
        <dbReference type="ARBA" id="ARBA00010716"/>
    </source>
</evidence>
<gene>
    <name evidence="7" type="primary">nagA</name>
    <name evidence="7" type="ORF">LJ739_13745</name>
</gene>
<keyword evidence="8" id="KW-1185">Reference proteome</keyword>
<organism evidence="7 8">
    <name type="scientific">Fluctibacter halophilus</name>
    <dbReference type="NCBI Taxonomy" id="226011"/>
    <lineage>
        <taxon>Bacteria</taxon>
        <taxon>Pseudomonadati</taxon>
        <taxon>Pseudomonadota</taxon>
        <taxon>Gammaproteobacteria</taxon>
        <taxon>Alteromonadales</taxon>
        <taxon>Alteromonadaceae</taxon>
        <taxon>Fluctibacter</taxon>
    </lineage>
</organism>
<dbReference type="PANTHER" id="PTHR11113:SF14">
    <property type="entry name" value="N-ACETYLGLUCOSAMINE-6-PHOSPHATE DEACETYLASE"/>
    <property type="match status" value="1"/>
</dbReference>
<dbReference type="Pfam" id="PF01979">
    <property type="entry name" value="Amidohydro_1"/>
    <property type="match status" value="1"/>
</dbReference>
<dbReference type="Proteomes" id="UP001520878">
    <property type="component" value="Unassembled WGS sequence"/>
</dbReference>
<protein>
    <recommendedName>
        <fullName evidence="5">N-acetylgalactosamine-6-phosphate deacetylase</fullName>
        <ecNumber evidence="5">3.5.1.25</ecNumber>
    </recommendedName>
    <alternativeName>
        <fullName evidence="5">N-acetylglucosamine-6-phosphate deacetylase</fullName>
    </alternativeName>
</protein>
<comment type="catalytic activity">
    <reaction evidence="5">
        <text>N-acetyl-D-glucosamine 6-phosphate + H2O = D-glucosamine 6-phosphate + acetate</text>
        <dbReference type="Rhea" id="RHEA:22936"/>
        <dbReference type="ChEBI" id="CHEBI:15377"/>
        <dbReference type="ChEBI" id="CHEBI:30089"/>
        <dbReference type="ChEBI" id="CHEBI:57513"/>
        <dbReference type="ChEBI" id="CHEBI:58725"/>
        <dbReference type="EC" id="3.5.1.25"/>
    </reaction>
</comment>
<sequence length="379" mass="40491">MPSAFRVSQLFDGEQFVDDVTLRLDNGCVASITSTTPADAGLPLIQGLLVPGFIDVQVNGGGGILFNAEPTVENLQVMSTAHSRFGTTAMMPTLITDQFDTMTRAADAMASAIDAGQPGILGIHFEGPHLSEQKKGIHRSQFIRPLSDDELALFTRSDLGQVMVTLAPERVSTDDIRTLVSAGVRVCLGHSNADAETTLAALDAGASGFTHLFNAMSPLQSRAPGMIGAALLDNHSYCGLINDHYHVHPLAIQLAIKSKGPDHIMLVTDAMAHVGGNVDELPFFDTHIIRHGDKLTIPEGNLAGSALDMASAVRNTHALGIPLKDCLNMASLTPARYLGQAHKMGKLTPGYRANMVLLDEHFSAQATWIEGRPVWTQTD</sequence>
<dbReference type="PIRSF" id="PIRSF038994">
    <property type="entry name" value="NagA"/>
    <property type="match status" value="1"/>
</dbReference>
<evidence type="ECO:0000256" key="2">
    <source>
        <dbReference type="ARBA" id="ARBA00022723"/>
    </source>
</evidence>
<dbReference type="EMBL" id="JAJEWP010000004">
    <property type="protein sequence ID" value="MCC2617311.1"/>
    <property type="molecule type" value="Genomic_DNA"/>
</dbReference>
<keyword evidence="3 5" id="KW-0378">Hydrolase</keyword>
<dbReference type="Gene3D" id="3.20.20.140">
    <property type="entry name" value="Metal-dependent hydrolases"/>
    <property type="match status" value="1"/>
</dbReference>
<dbReference type="RefSeq" id="WP_229161356.1">
    <property type="nucleotide sequence ID" value="NZ_JAJEWP010000004.1"/>
</dbReference>
<dbReference type="PANTHER" id="PTHR11113">
    <property type="entry name" value="N-ACETYLGLUCOSAMINE-6-PHOSPHATE DEACETYLASE"/>
    <property type="match status" value="1"/>
</dbReference>